<keyword evidence="4" id="KW-0442">Lipid degradation</keyword>
<evidence type="ECO:0000256" key="4">
    <source>
        <dbReference type="ARBA" id="ARBA00022963"/>
    </source>
</evidence>
<dbReference type="GO" id="GO:0004771">
    <property type="term" value="F:sterol ester esterase activity"/>
    <property type="evidence" value="ECO:0007669"/>
    <property type="project" value="EnsemblFungi"/>
</dbReference>
<accession>A0A1E4TVC6</accession>
<proteinExistence type="predicted"/>
<dbReference type="FunFam" id="3.40.50.1820:FF:000095">
    <property type="entry name" value="Triglyceride lipase-cholesterol esterase"/>
    <property type="match status" value="1"/>
</dbReference>
<evidence type="ECO:0000256" key="6">
    <source>
        <dbReference type="ARBA" id="ARBA00023098"/>
    </source>
</evidence>
<dbReference type="GO" id="GO:0016125">
    <property type="term" value="P:sterol metabolic process"/>
    <property type="evidence" value="ECO:0007669"/>
    <property type="project" value="EnsemblFungi"/>
</dbReference>
<name>A0A1E4TVC6_PACTA</name>
<dbReference type="GO" id="GO:0016042">
    <property type="term" value="P:lipid catabolic process"/>
    <property type="evidence" value="ECO:0007669"/>
    <property type="project" value="UniProtKB-KW"/>
</dbReference>
<dbReference type="SUPFAM" id="SSF53474">
    <property type="entry name" value="alpha/beta-Hydrolases"/>
    <property type="match status" value="1"/>
</dbReference>
<dbReference type="Pfam" id="PF00561">
    <property type="entry name" value="Abhydrolase_1"/>
    <property type="match status" value="1"/>
</dbReference>
<evidence type="ECO:0000256" key="5">
    <source>
        <dbReference type="ARBA" id="ARBA00022989"/>
    </source>
</evidence>
<keyword evidence="5 8" id="KW-1133">Transmembrane helix</keyword>
<gene>
    <name evidence="10" type="ORF">PACTADRAFT_42535</name>
</gene>
<sequence length="507" mass="58640">MRPANLRERSFMVSSVVIVALESVLSSITYLLPSWLIEFFTKLVKFLFSSIRFYYNDPMYDSLISEFEVAETDGAVVNEDSNIFKLVHHLQNAKDIDQMCKIFGYQLENHLIKTDDDQLLNIHRLNPLTNNKPVNGKVVYLHHGLLMSSEIWVTMYKKELNLPFVLCDLGYDVWLGNNRGNKYSCRNLKLDLDDPKFWDFSIDEFSIYDIPNTVDYIIKFTGKKNLTYIGFSQGSTQGLAALSISQKLNEQIDKIITISPATTPHGLHNWLINSLIKLSPNFLFLLFGKKILLQSATFWKSIIYPPLFIKVIDVSNEILFNWKSLNIDYTQKFISYYHLYSTTSVKSVCHWFQIIKSKKFQMYDNSKQSSSSNFSSMVFPTKTNIKIPILIIYGKIDSLVDIDIMKTQLPTENLQIIGVDNYEHLDLIWGRDVKGYVFDNVVQFLEQNDFKDKNGYEFRQKKNGKTIPEKAVNGQISIDEIPDGDKNDLNRPLASRLSKSLDIIEEF</sequence>
<feature type="transmembrane region" description="Helical" evidence="8">
    <location>
        <begin position="12"/>
        <end position="32"/>
    </location>
</feature>
<feature type="domain" description="AB hydrolase-1" evidence="9">
    <location>
        <begin position="138"/>
        <end position="430"/>
    </location>
</feature>
<evidence type="ECO:0000256" key="2">
    <source>
        <dbReference type="ARBA" id="ARBA00022692"/>
    </source>
</evidence>
<keyword evidence="3" id="KW-0378">Hydrolase</keyword>
<dbReference type="AlphaFoldDB" id="A0A1E4TVC6"/>
<dbReference type="Proteomes" id="UP000094236">
    <property type="component" value="Unassembled WGS sequence"/>
</dbReference>
<reference evidence="11" key="1">
    <citation type="submission" date="2016-05" db="EMBL/GenBank/DDBJ databases">
        <title>Comparative genomics of biotechnologically important yeasts.</title>
        <authorList>
            <consortium name="DOE Joint Genome Institute"/>
            <person name="Riley R."/>
            <person name="Haridas S."/>
            <person name="Wolfe K.H."/>
            <person name="Lopes M.R."/>
            <person name="Hittinger C.T."/>
            <person name="Goker M."/>
            <person name="Salamov A."/>
            <person name="Wisecaver J."/>
            <person name="Long T.M."/>
            <person name="Aerts A.L."/>
            <person name="Barry K."/>
            <person name="Choi C."/>
            <person name="Clum A."/>
            <person name="Coughlan A.Y."/>
            <person name="Deshpande S."/>
            <person name="Douglass A.P."/>
            <person name="Hanson S.J."/>
            <person name="Klenk H.-P."/>
            <person name="Labutti K."/>
            <person name="Lapidus A."/>
            <person name="Lindquist E."/>
            <person name="Lipzen A."/>
            <person name="Meier-Kolthoff J.P."/>
            <person name="Ohm R.A."/>
            <person name="Otillar R.P."/>
            <person name="Pangilinan J."/>
            <person name="Peng Y."/>
            <person name="Rokas A."/>
            <person name="Rosa C.A."/>
            <person name="Scheuner C."/>
            <person name="Sibirny A.A."/>
            <person name="Slot J.C."/>
            <person name="Stielow J.B."/>
            <person name="Sun H."/>
            <person name="Kurtzman C.P."/>
            <person name="Blackwell M."/>
            <person name="Grigoriev I.V."/>
            <person name="Jeffries T.W."/>
        </authorList>
    </citation>
    <scope>NUCLEOTIDE SEQUENCE [LARGE SCALE GENOMIC DNA]</scope>
    <source>
        <strain evidence="11">NRRL Y-2460</strain>
    </source>
</reference>
<protein>
    <recommendedName>
        <fullName evidence="9">AB hydrolase-1 domain-containing protein</fullName>
    </recommendedName>
</protein>
<dbReference type="STRING" id="669874.A0A1E4TVC6"/>
<dbReference type="Gene3D" id="3.40.50.1820">
    <property type="entry name" value="alpha/beta hydrolase"/>
    <property type="match status" value="1"/>
</dbReference>
<keyword evidence="2 8" id="KW-0812">Transmembrane</keyword>
<dbReference type="GO" id="GO:0005811">
    <property type="term" value="C:lipid droplet"/>
    <property type="evidence" value="ECO:0007669"/>
    <property type="project" value="EnsemblFungi"/>
</dbReference>
<evidence type="ECO:0000256" key="7">
    <source>
        <dbReference type="ARBA" id="ARBA00023136"/>
    </source>
</evidence>
<evidence type="ECO:0000313" key="10">
    <source>
        <dbReference type="EMBL" id="ODV95608.1"/>
    </source>
</evidence>
<comment type="subcellular location">
    <subcellularLocation>
        <location evidence="1">Membrane</location>
        <topology evidence="1">Single-pass membrane protein</topology>
    </subcellularLocation>
</comment>
<dbReference type="PANTHER" id="PTHR11005">
    <property type="entry name" value="LYSOSOMAL ACID LIPASE-RELATED"/>
    <property type="match status" value="1"/>
</dbReference>
<organism evidence="10 11">
    <name type="scientific">Pachysolen tannophilus NRRL Y-2460</name>
    <dbReference type="NCBI Taxonomy" id="669874"/>
    <lineage>
        <taxon>Eukaryota</taxon>
        <taxon>Fungi</taxon>
        <taxon>Dikarya</taxon>
        <taxon>Ascomycota</taxon>
        <taxon>Saccharomycotina</taxon>
        <taxon>Pichiomycetes</taxon>
        <taxon>Pachysolenaceae</taxon>
        <taxon>Pachysolen</taxon>
    </lineage>
</organism>
<dbReference type="OrthoDB" id="9974421at2759"/>
<dbReference type="GO" id="GO:0016020">
    <property type="term" value="C:membrane"/>
    <property type="evidence" value="ECO:0007669"/>
    <property type="project" value="UniProtKB-SubCell"/>
</dbReference>
<keyword evidence="6" id="KW-0443">Lipid metabolism</keyword>
<evidence type="ECO:0000313" key="11">
    <source>
        <dbReference type="Proteomes" id="UP000094236"/>
    </source>
</evidence>
<keyword evidence="7 8" id="KW-0472">Membrane</keyword>
<dbReference type="InterPro" id="IPR000073">
    <property type="entry name" value="AB_hydrolase_1"/>
</dbReference>
<evidence type="ECO:0000256" key="8">
    <source>
        <dbReference type="SAM" id="Phobius"/>
    </source>
</evidence>
<keyword evidence="11" id="KW-1185">Reference proteome</keyword>
<evidence type="ECO:0000259" key="9">
    <source>
        <dbReference type="Pfam" id="PF00561"/>
    </source>
</evidence>
<evidence type="ECO:0000256" key="3">
    <source>
        <dbReference type="ARBA" id="ARBA00022801"/>
    </source>
</evidence>
<evidence type="ECO:0000256" key="1">
    <source>
        <dbReference type="ARBA" id="ARBA00004167"/>
    </source>
</evidence>
<dbReference type="InterPro" id="IPR029058">
    <property type="entry name" value="AB_hydrolase_fold"/>
</dbReference>
<dbReference type="EMBL" id="KV454014">
    <property type="protein sequence ID" value="ODV95608.1"/>
    <property type="molecule type" value="Genomic_DNA"/>
</dbReference>